<dbReference type="SUPFAM" id="SSF52540">
    <property type="entry name" value="P-loop containing nucleoside triphosphate hydrolases"/>
    <property type="match status" value="1"/>
</dbReference>
<dbReference type="InterPro" id="IPR027417">
    <property type="entry name" value="P-loop_NTPase"/>
</dbReference>
<dbReference type="EMBL" id="BAABAB010000006">
    <property type="protein sequence ID" value="GAA3608805.1"/>
    <property type="molecule type" value="Genomic_DNA"/>
</dbReference>
<dbReference type="InterPro" id="IPR050445">
    <property type="entry name" value="Bact_polysacc_biosynth/exp"/>
</dbReference>
<keyword evidence="6" id="KW-1003">Cell membrane</keyword>
<evidence type="ECO:0000256" key="13">
    <source>
        <dbReference type="ARBA" id="ARBA00022989"/>
    </source>
</evidence>
<dbReference type="Pfam" id="PF02706">
    <property type="entry name" value="Wzz"/>
    <property type="match status" value="1"/>
</dbReference>
<dbReference type="InterPro" id="IPR025669">
    <property type="entry name" value="AAA_dom"/>
</dbReference>
<evidence type="ECO:0000259" key="20">
    <source>
        <dbReference type="Pfam" id="PF13614"/>
    </source>
</evidence>
<comment type="similarity">
    <text evidence="4">Belongs to the etk/wzc family.</text>
</comment>
<evidence type="ECO:0000259" key="19">
    <source>
        <dbReference type="Pfam" id="PF02706"/>
    </source>
</evidence>
<evidence type="ECO:0000256" key="6">
    <source>
        <dbReference type="ARBA" id="ARBA00022475"/>
    </source>
</evidence>
<gene>
    <name evidence="21" type="ORF">GCM10022236_08080</name>
</gene>
<keyword evidence="15" id="KW-0829">Tyrosine-protein kinase</keyword>
<dbReference type="InterPro" id="IPR003856">
    <property type="entry name" value="LPS_length_determ_N"/>
</dbReference>
<evidence type="ECO:0000256" key="11">
    <source>
        <dbReference type="ARBA" id="ARBA00022777"/>
    </source>
</evidence>
<comment type="subcellular location">
    <subcellularLocation>
        <location evidence="1">Cell inner membrane</location>
        <topology evidence="1">Multi-pass membrane protein</topology>
    </subcellularLocation>
</comment>
<sequence>MSVTSQPARGRTSPNTPVESNRSALDLRTHVHALRRFWKSVVACTLLGLLIAIGISLLIQPKYETRTTFFVASTTSQSSSPLQADEFAQRRINSYVGVINSERLAKVVIDDTGLPLSTTEVNAMISASVDPDTVLMTVSVRDVSPERSMIISQSIAKNLDNLIGELDNRGNQNAVQLRVISGPTLNPGPVEPRWKLNLALGLLIGLGVGVAQALLRQQFDSTYRGREQLVDGTGLPILGSVSFESAAKRAPIILPTETRTRRAEAIRQLRTNLRYFDAASAVEVLVITSSVEAEGKTTTAANLAQAFAEAGRRTLLVDADLRKPKLERYLDLEGSAGLTSILIGEGQLAQVVQPWGPSGLDVLACGPIPPNPSELLGGPTMERFIADARAAYDLVIVDTPPLLPVTDAAVTSAVADGVILVVRHGKTRREQVGDALDSLASVDARVLGTVLSMVPAGRGDRLPTYYEDPVRTAEAG</sequence>
<evidence type="ECO:0000313" key="22">
    <source>
        <dbReference type="Proteomes" id="UP001501490"/>
    </source>
</evidence>
<keyword evidence="9 18" id="KW-0812">Transmembrane</keyword>
<feature type="transmembrane region" description="Helical" evidence="18">
    <location>
        <begin position="37"/>
        <end position="59"/>
    </location>
</feature>
<reference evidence="22" key="1">
    <citation type="journal article" date="2019" name="Int. J. Syst. Evol. Microbiol.">
        <title>The Global Catalogue of Microorganisms (GCM) 10K type strain sequencing project: providing services to taxonomists for standard genome sequencing and annotation.</title>
        <authorList>
            <consortium name="The Broad Institute Genomics Platform"/>
            <consortium name="The Broad Institute Genome Sequencing Center for Infectious Disease"/>
            <person name="Wu L."/>
            <person name="Ma J."/>
        </authorList>
    </citation>
    <scope>NUCLEOTIDE SEQUENCE [LARGE SCALE GENOMIC DNA]</scope>
    <source>
        <strain evidence="22">JCM 16929</strain>
    </source>
</reference>
<name>A0ABP6ZHE3_9ACTN</name>
<feature type="region of interest" description="Disordered" evidence="17">
    <location>
        <begin position="1"/>
        <end position="21"/>
    </location>
</feature>
<evidence type="ECO:0000256" key="5">
    <source>
        <dbReference type="ARBA" id="ARBA00011903"/>
    </source>
</evidence>
<dbReference type="NCBIfam" id="TIGR01007">
    <property type="entry name" value="eps_fam"/>
    <property type="match status" value="1"/>
</dbReference>
<dbReference type="InterPro" id="IPR005702">
    <property type="entry name" value="Wzc-like_C"/>
</dbReference>
<keyword evidence="12" id="KW-0067">ATP-binding</keyword>
<protein>
    <recommendedName>
        <fullName evidence="5">non-specific protein-tyrosine kinase</fullName>
        <ecNumber evidence="5">2.7.10.2</ecNumber>
    </recommendedName>
</protein>
<comment type="catalytic activity">
    <reaction evidence="16">
        <text>L-tyrosyl-[protein] + ATP = O-phospho-L-tyrosyl-[protein] + ADP + H(+)</text>
        <dbReference type="Rhea" id="RHEA:10596"/>
        <dbReference type="Rhea" id="RHEA-COMP:10136"/>
        <dbReference type="Rhea" id="RHEA-COMP:20101"/>
        <dbReference type="ChEBI" id="CHEBI:15378"/>
        <dbReference type="ChEBI" id="CHEBI:30616"/>
        <dbReference type="ChEBI" id="CHEBI:46858"/>
        <dbReference type="ChEBI" id="CHEBI:61978"/>
        <dbReference type="ChEBI" id="CHEBI:456216"/>
        <dbReference type="EC" id="2.7.10.2"/>
    </reaction>
</comment>
<comment type="caution">
    <text evidence="21">The sequence shown here is derived from an EMBL/GenBank/DDBJ whole genome shotgun (WGS) entry which is preliminary data.</text>
</comment>
<evidence type="ECO:0000256" key="3">
    <source>
        <dbReference type="ARBA" id="ARBA00007316"/>
    </source>
</evidence>
<keyword evidence="14 18" id="KW-0472">Membrane</keyword>
<keyword evidence="22" id="KW-1185">Reference proteome</keyword>
<evidence type="ECO:0000256" key="12">
    <source>
        <dbReference type="ARBA" id="ARBA00022840"/>
    </source>
</evidence>
<evidence type="ECO:0000256" key="14">
    <source>
        <dbReference type="ARBA" id="ARBA00023136"/>
    </source>
</evidence>
<organism evidence="21 22">
    <name type="scientific">Microlunatus ginsengisoli</name>
    <dbReference type="NCBI Taxonomy" id="363863"/>
    <lineage>
        <taxon>Bacteria</taxon>
        <taxon>Bacillati</taxon>
        <taxon>Actinomycetota</taxon>
        <taxon>Actinomycetes</taxon>
        <taxon>Propionibacteriales</taxon>
        <taxon>Propionibacteriaceae</taxon>
        <taxon>Microlunatus</taxon>
    </lineage>
</organism>
<evidence type="ECO:0000256" key="7">
    <source>
        <dbReference type="ARBA" id="ARBA00022519"/>
    </source>
</evidence>
<comment type="similarity">
    <text evidence="3">Belongs to the CpsD/CapB family.</text>
</comment>
<keyword evidence="13 18" id="KW-1133">Transmembrane helix</keyword>
<dbReference type="CDD" id="cd05387">
    <property type="entry name" value="BY-kinase"/>
    <property type="match status" value="1"/>
</dbReference>
<evidence type="ECO:0000256" key="1">
    <source>
        <dbReference type="ARBA" id="ARBA00004429"/>
    </source>
</evidence>
<evidence type="ECO:0000256" key="17">
    <source>
        <dbReference type="SAM" id="MobiDB-lite"/>
    </source>
</evidence>
<keyword evidence="7" id="KW-0997">Cell inner membrane</keyword>
<dbReference type="EC" id="2.7.10.2" evidence="5"/>
<feature type="domain" description="AAA" evidence="20">
    <location>
        <begin position="295"/>
        <end position="424"/>
    </location>
</feature>
<keyword evidence="10" id="KW-0547">Nucleotide-binding</keyword>
<comment type="similarity">
    <text evidence="2">Belongs to the CpsC/CapA family.</text>
</comment>
<evidence type="ECO:0000313" key="21">
    <source>
        <dbReference type="EMBL" id="GAA3608805.1"/>
    </source>
</evidence>
<evidence type="ECO:0000256" key="8">
    <source>
        <dbReference type="ARBA" id="ARBA00022679"/>
    </source>
</evidence>
<keyword evidence="8" id="KW-0808">Transferase</keyword>
<evidence type="ECO:0000256" key="4">
    <source>
        <dbReference type="ARBA" id="ARBA00008883"/>
    </source>
</evidence>
<accession>A0ABP6ZHE3</accession>
<dbReference type="RefSeq" id="WP_344801806.1">
    <property type="nucleotide sequence ID" value="NZ_BAABAB010000006.1"/>
</dbReference>
<feature type="domain" description="Polysaccharide chain length determinant N-terminal" evidence="19">
    <location>
        <begin position="25"/>
        <end position="111"/>
    </location>
</feature>
<dbReference type="Proteomes" id="UP001501490">
    <property type="component" value="Unassembled WGS sequence"/>
</dbReference>
<keyword evidence="11" id="KW-0418">Kinase</keyword>
<dbReference type="Pfam" id="PF13614">
    <property type="entry name" value="AAA_31"/>
    <property type="match status" value="1"/>
</dbReference>
<dbReference type="PANTHER" id="PTHR32309">
    <property type="entry name" value="TYROSINE-PROTEIN KINASE"/>
    <property type="match status" value="1"/>
</dbReference>
<evidence type="ECO:0000256" key="15">
    <source>
        <dbReference type="ARBA" id="ARBA00023137"/>
    </source>
</evidence>
<evidence type="ECO:0000256" key="9">
    <source>
        <dbReference type="ARBA" id="ARBA00022692"/>
    </source>
</evidence>
<dbReference type="PANTHER" id="PTHR32309:SF13">
    <property type="entry name" value="FERRIC ENTEROBACTIN TRANSPORT PROTEIN FEPE"/>
    <property type="match status" value="1"/>
</dbReference>
<evidence type="ECO:0000256" key="10">
    <source>
        <dbReference type="ARBA" id="ARBA00022741"/>
    </source>
</evidence>
<evidence type="ECO:0000256" key="16">
    <source>
        <dbReference type="ARBA" id="ARBA00051245"/>
    </source>
</evidence>
<evidence type="ECO:0000256" key="2">
    <source>
        <dbReference type="ARBA" id="ARBA00006683"/>
    </source>
</evidence>
<evidence type="ECO:0000256" key="18">
    <source>
        <dbReference type="SAM" id="Phobius"/>
    </source>
</evidence>
<dbReference type="Gene3D" id="3.40.50.300">
    <property type="entry name" value="P-loop containing nucleotide triphosphate hydrolases"/>
    <property type="match status" value="1"/>
</dbReference>
<proteinExistence type="inferred from homology"/>